<dbReference type="OrthoDB" id="6400497at2"/>
<sequence>MDTPAKVENCYFRFQCNRDWKDLFEIQQNPGIRYCGECDHLVYLCSRAELQEHARKGHCVALPVEADAHLRRHTVGMVAPPVPGEYR</sequence>
<dbReference type="EMBL" id="SMAP01000001">
    <property type="protein sequence ID" value="TCT26115.1"/>
    <property type="molecule type" value="Genomic_DNA"/>
</dbReference>
<accession>A0A4R3NA47</accession>
<dbReference type="AlphaFoldDB" id="A0A4R3NA47"/>
<protein>
    <submittedName>
        <fullName evidence="1">Uncharacterized protein</fullName>
    </submittedName>
</protein>
<name>A0A4R3NA47_9GAMM</name>
<evidence type="ECO:0000313" key="2">
    <source>
        <dbReference type="Proteomes" id="UP000295414"/>
    </source>
</evidence>
<evidence type="ECO:0000313" key="1">
    <source>
        <dbReference type="EMBL" id="TCT26115.1"/>
    </source>
</evidence>
<comment type="caution">
    <text evidence="1">The sequence shown here is derived from an EMBL/GenBank/DDBJ whole genome shotgun (WGS) entry which is preliminary data.</text>
</comment>
<dbReference type="Proteomes" id="UP000295414">
    <property type="component" value="Unassembled WGS sequence"/>
</dbReference>
<keyword evidence="2" id="KW-1185">Reference proteome</keyword>
<reference evidence="1 2" key="1">
    <citation type="submission" date="2019-03" db="EMBL/GenBank/DDBJ databases">
        <title>Genomic Encyclopedia of Type Strains, Phase IV (KMG-IV): sequencing the most valuable type-strain genomes for metagenomic binning, comparative biology and taxonomic classification.</title>
        <authorList>
            <person name="Goeker M."/>
        </authorList>
    </citation>
    <scope>NUCLEOTIDE SEQUENCE [LARGE SCALE GENOMIC DNA]</scope>
    <source>
        <strain evidence="1 2">DSM 13605</strain>
    </source>
</reference>
<dbReference type="RefSeq" id="WP_114959215.1">
    <property type="nucleotide sequence ID" value="NZ_MSZW01000034.1"/>
</dbReference>
<gene>
    <name evidence="1" type="ORF">EDC34_101442</name>
</gene>
<organism evidence="1 2">
    <name type="scientific">Thermomonas haemolytica</name>
    <dbReference type="NCBI Taxonomy" id="141949"/>
    <lineage>
        <taxon>Bacteria</taxon>
        <taxon>Pseudomonadati</taxon>
        <taxon>Pseudomonadota</taxon>
        <taxon>Gammaproteobacteria</taxon>
        <taxon>Lysobacterales</taxon>
        <taxon>Lysobacteraceae</taxon>
        <taxon>Thermomonas</taxon>
    </lineage>
</organism>
<proteinExistence type="predicted"/>